<dbReference type="AlphaFoldDB" id="A0A1M5DJW8"/>
<keyword evidence="1" id="KW-0812">Transmembrane</keyword>
<dbReference type="STRING" id="1206085.SAMN05443575_0607"/>
<feature type="transmembrane region" description="Helical" evidence="1">
    <location>
        <begin position="12"/>
        <end position="32"/>
    </location>
</feature>
<reference evidence="2 3" key="1">
    <citation type="submission" date="2016-11" db="EMBL/GenBank/DDBJ databases">
        <authorList>
            <person name="Jaros S."/>
            <person name="Januszkiewicz K."/>
            <person name="Wedrychowicz H."/>
        </authorList>
    </citation>
    <scope>NUCLEOTIDE SEQUENCE [LARGE SCALE GENOMIC DNA]</scope>
    <source>
        <strain evidence="2 3">DSM 45627</strain>
    </source>
</reference>
<keyword evidence="1" id="KW-0472">Membrane</keyword>
<evidence type="ECO:0000313" key="3">
    <source>
        <dbReference type="Proteomes" id="UP000186132"/>
    </source>
</evidence>
<gene>
    <name evidence="2" type="ORF">SAMN05443575_0607</name>
</gene>
<keyword evidence="3" id="KW-1185">Reference proteome</keyword>
<sequence length="71" mass="7246">MAPESPSWTSLLGMGAVIAAQLAVGVALGLLLDSQLSTSPIFVLAGIAVGLAGGVVYAVTEFRKYLRNGQQ</sequence>
<protein>
    <submittedName>
        <fullName evidence="2">Putative F0F1-ATPase subunit Ca2+/Mg2+ transporter</fullName>
    </submittedName>
</protein>
<keyword evidence="1" id="KW-1133">Transmembrane helix</keyword>
<feature type="transmembrane region" description="Helical" evidence="1">
    <location>
        <begin position="38"/>
        <end position="59"/>
    </location>
</feature>
<evidence type="ECO:0000256" key="1">
    <source>
        <dbReference type="SAM" id="Phobius"/>
    </source>
</evidence>
<dbReference type="RefSeq" id="WP_143167949.1">
    <property type="nucleotide sequence ID" value="NZ_FQVU01000001.1"/>
</dbReference>
<accession>A0A1M5DJW8</accession>
<evidence type="ECO:0000313" key="2">
    <source>
        <dbReference type="EMBL" id="SHF67318.1"/>
    </source>
</evidence>
<dbReference type="InterPro" id="IPR032820">
    <property type="entry name" value="ATPase_put"/>
</dbReference>
<organism evidence="2 3">
    <name type="scientific">Jatrophihabitans endophyticus</name>
    <dbReference type="NCBI Taxonomy" id="1206085"/>
    <lineage>
        <taxon>Bacteria</taxon>
        <taxon>Bacillati</taxon>
        <taxon>Actinomycetota</taxon>
        <taxon>Actinomycetes</taxon>
        <taxon>Jatrophihabitantales</taxon>
        <taxon>Jatrophihabitantaceae</taxon>
        <taxon>Jatrophihabitans</taxon>
    </lineage>
</organism>
<name>A0A1M5DJW8_9ACTN</name>
<dbReference type="EMBL" id="FQVU01000001">
    <property type="protein sequence ID" value="SHF67318.1"/>
    <property type="molecule type" value="Genomic_DNA"/>
</dbReference>
<dbReference type="Pfam" id="PF09527">
    <property type="entry name" value="ATPase_gene1"/>
    <property type="match status" value="1"/>
</dbReference>
<dbReference type="Proteomes" id="UP000186132">
    <property type="component" value="Unassembled WGS sequence"/>
</dbReference>
<proteinExistence type="predicted"/>